<gene>
    <name evidence="2" type="ORF">GCWU000182_001329</name>
</gene>
<reference evidence="2" key="1">
    <citation type="submission" date="2013-06" db="EMBL/GenBank/DDBJ databases">
        <authorList>
            <person name="Weinstock G."/>
            <person name="Sodergren E."/>
            <person name="Clifton S."/>
            <person name="Fulton L."/>
            <person name="Fulton B."/>
            <person name="Courtney L."/>
            <person name="Fronick C."/>
            <person name="Harrison M."/>
            <person name="Strong C."/>
            <person name="Farmer C."/>
            <person name="Delahaunty K."/>
            <person name="Markovic C."/>
            <person name="Hall O."/>
            <person name="Minx P."/>
            <person name="Tomlinson C."/>
            <person name="Mitreva M."/>
            <person name="Nelson J."/>
            <person name="Hou S."/>
            <person name="Wollam A."/>
            <person name="Pepin K.H."/>
            <person name="Johnson M."/>
            <person name="Bhonagiri V."/>
            <person name="Nash W.E."/>
            <person name="Warren W."/>
            <person name="Chinwalla A."/>
            <person name="Mardis E.R."/>
            <person name="Wilson R.K."/>
        </authorList>
    </citation>
    <scope>NUCLEOTIDE SEQUENCE [LARGE SCALE GENOMIC DNA]</scope>
    <source>
        <strain evidence="2">ATCC 49176</strain>
    </source>
</reference>
<dbReference type="Gene3D" id="3.40.630.30">
    <property type="match status" value="1"/>
</dbReference>
<dbReference type="PROSITE" id="PS51186">
    <property type="entry name" value="GNAT"/>
    <property type="match status" value="1"/>
</dbReference>
<sequence length="180" mass="20241">MMSNLYLKEISPADYPALAAYRQVYLNRQLVAHGCGDLENYDDMVAWHQRQVAMTKRETLPQGYAPAKIWLVMEPATQDSASDRLIGLSNLRLELTDYLRQFGGHVGYSIAPDCWGQGYGTQLLALTLDKARQEGLQRLLITCDKTNLGSARVIEKNGGILENMVTEADGNLLCRYWIDL</sequence>
<dbReference type="STRING" id="592010.GCWU000182_001329"/>
<dbReference type="InterPro" id="IPR016181">
    <property type="entry name" value="Acyl_CoA_acyltransferase"/>
</dbReference>
<dbReference type="CDD" id="cd04301">
    <property type="entry name" value="NAT_SF"/>
    <property type="match status" value="1"/>
</dbReference>
<accession>W1Q290</accession>
<dbReference type="SUPFAM" id="SSF55729">
    <property type="entry name" value="Acyl-CoA N-acyltransferases (Nat)"/>
    <property type="match status" value="1"/>
</dbReference>
<keyword evidence="3" id="KW-1185">Reference proteome</keyword>
<dbReference type="OrthoDB" id="9797989at2"/>
<name>W1Q290_ABIDE</name>
<dbReference type="PANTHER" id="PTHR39173:SF1">
    <property type="entry name" value="ACETYLTRANSFERASE"/>
    <property type="match status" value="1"/>
</dbReference>
<evidence type="ECO:0000313" key="3">
    <source>
        <dbReference type="Proteomes" id="UP000019050"/>
    </source>
</evidence>
<comment type="caution">
    <text evidence="2">The sequence shown here is derived from an EMBL/GenBank/DDBJ whole genome shotgun (WGS) entry which is preliminary data.</text>
</comment>
<dbReference type="Proteomes" id="UP000019050">
    <property type="component" value="Unassembled WGS sequence"/>
</dbReference>
<dbReference type="AlphaFoldDB" id="W1Q290"/>
<evidence type="ECO:0000313" key="2">
    <source>
        <dbReference type="EMBL" id="ESK65168.1"/>
    </source>
</evidence>
<dbReference type="PANTHER" id="PTHR39173">
    <property type="entry name" value="ACETYLTRANSFERASE"/>
    <property type="match status" value="1"/>
</dbReference>
<dbReference type="eggNOG" id="COG3981">
    <property type="taxonomic scope" value="Bacteria"/>
</dbReference>
<dbReference type="GO" id="GO:0016747">
    <property type="term" value="F:acyltransferase activity, transferring groups other than amino-acyl groups"/>
    <property type="evidence" value="ECO:0007669"/>
    <property type="project" value="InterPro"/>
</dbReference>
<dbReference type="EMBL" id="ACIN03000013">
    <property type="protein sequence ID" value="ESK65168.1"/>
    <property type="molecule type" value="Genomic_DNA"/>
</dbReference>
<feature type="domain" description="N-acetyltransferase" evidence="1">
    <location>
        <begin position="31"/>
        <end position="180"/>
    </location>
</feature>
<organism evidence="2 3">
    <name type="scientific">Abiotrophia defectiva ATCC 49176</name>
    <dbReference type="NCBI Taxonomy" id="592010"/>
    <lineage>
        <taxon>Bacteria</taxon>
        <taxon>Bacillati</taxon>
        <taxon>Bacillota</taxon>
        <taxon>Bacilli</taxon>
        <taxon>Lactobacillales</taxon>
        <taxon>Aerococcaceae</taxon>
        <taxon>Abiotrophia</taxon>
    </lineage>
</organism>
<dbReference type="Pfam" id="PF13302">
    <property type="entry name" value="Acetyltransf_3"/>
    <property type="match status" value="1"/>
</dbReference>
<proteinExistence type="predicted"/>
<protein>
    <submittedName>
        <fullName evidence="2">Acetyltransferase, GNAT family</fullName>
    </submittedName>
</protein>
<dbReference type="InterPro" id="IPR000182">
    <property type="entry name" value="GNAT_dom"/>
</dbReference>
<evidence type="ECO:0000259" key="1">
    <source>
        <dbReference type="PROSITE" id="PS51186"/>
    </source>
</evidence>
<dbReference type="HOGENOM" id="CLU_113231_1_0_9"/>